<feature type="region of interest" description="Disordered" evidence="8">
    <location>
        <begin position="458"/>
        <end position="486"/>
    </location>
</feature>
<dbReference type="FunFam" id="3.40.50.300:FF:000559">
    <property type="entry name" value="Nuclear/nucleolar GTPase 2"/>
    <property type="match status" value="1"/>
</dbReference>
<keyword evidence="4 7" id="KW-0539">Nucleus</keyword>
<dbReference type="InterPro" id="IPR027417">
    <property type="entry name" value="P-loop_NTPase"/>
</dbReference>
<organism evidence="10 11">
    <name type="scientific">Chordeiles acutipennis</name>
    <name type="common">Lesser nighthawk</name>
    <name type="synonym">Caprimulgus acutipennis</name>
    <dbReference type="NCBI Taxonomy" id="118183"/>
    <lineage>
        <taxon>Eukaryota</taxon>
        <taxon>Metazoa</taxon>
        <taxon>Chordata</taxon>
        <taxon>Craniata</taxon>
        <taxon>Vertebrata</taxon>
        <taxon>Euteleostomi</taxon>
        <taxon>Archelosauria</taxon>
        <taxon>Archosauria</taxon>
        <taxon>Dinosauria</taxon>
        <taxon>Saurischia</taxon>
        <taxon>Theropoda</taxon>
        <taxon>Coelurosauria</taxon>
        <taxon>Aves</taxon>
        <taxon>Neognathae</taxon>
        <taxon>Neoaves</taxon>
        <taxon>Strisores</taxon>
        <taxon>Caprimulgiformes</taxon>
        <taxon>Caprimulgidae</taxon>
        <taxon>Chordeilinae</taxon>
        <taxon>Chordeiles</taxon>
    </lineage>
</organism>
<dbReference type="PROSITE" id="PS51721">
    <property type="entry name" value="G_CP"/>
    <property type="match status" value="1"/>
</dbReference>
<evidence type="ECO:0000256" key="4">
    <source>
        <dbReference type="ARBA" id="ARBA00023242"/>
    </source>
</evidence>
<dbReference type="EMBL" id="VXAQ01000064">
    <property type="protein sequence ID" value="NXL57287.1"/>
    <property type="molecule type" value="Genomic_DNA"/>
</dbReference>
<comment type="function">
    <text evidence="5">GTPase that associates with pre-60S ribosomal subunits in the nucleolus and is required for their nuclear export and maturation. May promote cell proliferation possibly by increasing p53/TP53 protein levels, and consequently those of its downstream product CDKN1A/p21, and decreasing RPL23A protein levels.</text>
</comment>
<evidence type="ECO:0000259" key="9">
    <source>
        <dbReference type="PROSITE" id="PS51721"/>
    </source>
</evidence>
<name>A0A7L0TRC9_CHOAC</name>
<feature type="compositionally biased region" description="Polar residues" evidence="8">
    <location>
        <begin position="10"/>
        <end position="21"/>
    </location>
</feature>
<dbReference type="PANTHER" id="PTHR11089">
    <property type="entry name" value="GTP-BINDING PROTEIN-RELATED"/>
    <property type="match status" value="1"/>
</dbReference>
<dbReference type="Pfam" id="PF08153">
    <property type="entry name" value="NGP1NT"/>
    <property type="match status" value="1"/>
</dbReference>
<feature type="domain" description="CP-type G" evidence="9">
    <location>
        <begin position="207"/>
        <end position="368"/>
    </location>
</feature>
<evidence type="ECO:0000256" key="2">
    <source>
        <dbReference type="ARBA" id="ARBA00022741"/>
    </source>
</evidence>
<dbReference type="GO" id="GO:0005525">
    <property type="term" value="F:GTP binding"/>
    <property type="evidence" value="ECO:0007669"/>
    <property type="project" value="UniProtKB-KW"/>
</dbReference>
<comment type="similarity">
    <text evidence="7">Belongs to the TRAFAC class YlqF/YawG GTPase family. NOG2 subfamily.</text>
</comment>
<dbReference type="FunFam" id="1.10.1580.10:FF:000001">
    <property type="entry name" value="Nucleolar GTP-binding protein 2"/>
    <property type="match status" value="1"/>
</dbReference>
<evidence type="ECO:0000256" key="7">
    <source>
        <dbReference type="RuleBase" id="RU364023"/>
    </source>
</evidence>
<evidence type="ECO:0000256" key="3">
    <source>
        <dbReference type="ARBA" id="ARBA00023134"/>
    </source>
</evidence>
<feature type="compositionally biased region" description="Basic and acidic residues" evidence="8">
    <location>
        <begin position="659"/>
        <end position="668"/>
    </location>
</feature>
<feature type="compositionally biased region" description="Acidic residues" evidence="8">
    <location>
        <begin position="530"/>
        <end position="561"/>
    </location>
</feature>
<dbReference type="InterPro" id="IPR024929">
    <property type="entry name" value="GNL2_CP_dom"/>
</dbReference>
<feature type="region of interest" description="Disordered" evidence="8">
    <location>
        <begin position="527"/>
        <end position="585"/>
    </location>
</feature>
<reference evidence="10 11" key="1">
    <citation type="submission" date="2019-09" db="EMBL/GenBank/DDBJ databases">
        <title>Bird 10,000 Genomes (B10K) Project - Family phase.</title>
        <authorList>
            <person name="Zhang G."/>
        </authorList>
    </citation>
    <scope>NUCLEOTIDE SEQUENCE [LARGE SCALE GENOMIC DNA]</scope>
    <source>
        <strain evidence="10">B10K-DU-008-62</strain>
        <tissue evidence="10">Mixed tissue sample</tissue>
    </source>
</reference>
<evidence type="ECO:0000256" key="8">
    <source>
        <dbReference type="SAM" id="MobiDB-lite"/>
    </source>
</evidence>
<dbReference type="InterPro" id="IPR030378">
    <property type="entry name" value="G_CP_dom"/>
</dbReference>
<feature type="compositionally biased region" description="Basic and acidic residues" evidence="8">
    <location>
        <begin position="619"/>
        <end position="644"/>
    </location>
</feature>
<evidence type="ECO:0000256" key="5">
    <source>
        <dbReference type="ARBA" id="ARBA00054763"/>
    </source>
</evidence>
<accession>A0A7L0TRC9</accession>
<dbReference type="Pfam" id="PF01926">
    <property type="entry name" value="MMR_HSR1"/>
    <property type="match status" value="1"/>
</dbReference>
<dbReference type="AlphaFoldDB" id="A0A7L0TRC9"/>
<dbReference type="Proteomes" id="UP000568556">
    <property type="component" value="Unassembled WGS sequence"/>
</dbReference>
<feature type="non-terminal residue" evidence="10">
    <location>
        <position position="668"/>
    </location>
</feature>
<evidence type="ECO:0000313" key="11">
    <source>
        <dbReference type="Proteomes" id="UP000568556"/>
    </source>
</evidence>
<dbReference type="Gene3D" id="3.40.50.300">
    <property type="entry name" value="P-loop containing nucleotide triphosphate hydrolases"/>
    <property type="match status" value="1"/>
</dbReference>
<proteinExistence type="inferred from homology"/>
<protein>
    <recommendedName>
        <fullName evidence="7">Nucleolar GTP-binding protein 2</fullName>
    </recommendedName>
</protein>
<feature type="non-terminal residue" evidence="10">
    <location>
        <position position="1"/>
    </location>
</feature>
<evidence type="ECO:0000256" key="1">
    <source>
        <dbReference type="ARBA" id="ARBA00004604"/>
    </source>
</evidence>
<dbReference type="GO" id="GO:0005730">
    <property type="term" value="C:nucleolus"/>
    <property type="evidence" value="ECO:0007669"/>
    <property type="project" value="UniProtKB-SubCell"/>
</dbReference>
<feature type="region of interest" description="Disordered" evidence="8">
    <location>
        <begin position="618"/>
        <end position="668"/>
    </location>
</feature>
<keyword evidence="2 7" id="KW-0547">Nucleotide-binding</keyword>
<dbReference type="InterPro" id="IPR023179">
    <property type="entry name" value="GTP-bd_ortho_bundle_sf"/>
</dbReference>
<dbReference type="InterPro" id="IPR012971">
    <property type="entry name" value="NOG2_N_dom"/>
</dbReference>
<feature type="region of interest" description="Disordered" evidence="8">
    <location>
        <begin position="1"/>
        <end position="33"/>
    </location>
</feature>
<dbReference type="Gene3D" id="1.10.1580.10">
    <property type="match status" value="1"/>
</dbReference>
<dbReference type="InterPro" id="IPR006073">
    <property type="entry name" value="GTP-bd"/>
</dbReference>
<comment type="subunit">
    <text evidence="6">Interacts with LYAR and RPL23A. Interacts with the nuclear importin-beta receptor and, at a lower extent, with importin-alpha.</text>
</comment>
<dbReference type="PANTHER" id="PTHR11089:SF9">
    <property type="entry name" value="NUCLEOLAR GTP-BINDING PROTEIN 2"/>
    <property type="match status" value="1"/>
</dbReference>
<evidence type="ECO:0000313" key="10">
    <source>
        <dbReference type="EMBL" id="NXL57287.1"/>
    </source>
</evidence>
<keyword evidence="11" id="KW-1185">Reference proteome</keyword>
<dbReference type="PRINTS" id="PR00326">
    <property type="entry name" value="GTP1OBG"/>
</dbReference>
<dbReference type="InterPro" id="IPR050755">
    <property type="entry name" value="TRAFAC_YlqF/YawG_RiboMat"/>
</dbReference>
<evidence type="ECO:0000256" key="6">
    <source>
        <dbReference type="ARBA" id="ARBA00065814"/>
    </source>
</evidence>
<comment type="subcellular location">
    <subcellularLocation>
        <location evidence="1 7">Nucleus</location>
        <location evidence="1 7">Nucleolus</location>
    </subcellularLocation>
</comment>
<dbReference type="CDD" id="cd01858">
    <property type="entry name" value="NGP_1"/>
    <property type="match status" value="1"/>
</dbReference>
<dbReference type="OrthoDB" id="444945at2759"/>
<gene>
    <name evidence="10" type="primary">Gnl2</name>
    <name evidence="10" type="ORF">CHOACU_R07568</name>
</gene>
<comment type="caution">
    <text evidence="10">The sequence shown here is derived from an EMBL/GenBank/DDBJ whole genome shotgun (WGS) entry which is preliminary data.</text>
</comment>
<dbReference type="SUPFAM" id="SSF52540">
    <property type="entry name" value="P-loop containing nucleoside triphosphate hydrolases"/>
    <property type="match status" value="1"/>
</dbReference>
<sequence>MVKPGYKGRSTINPSRASTNPDRVGGAGGNNMRDRATIRRLNMYRQKERRNKHGKVIKPLQYQSTVAPGTVARVEPNIKWFGNTRVIKQSSLQKFQEEMETVMKDPYKVVMKQRKLPMSLFYDRIKPHTSRVHILDTETFETTFGPKSQRKRPNLSASDVQSLVENAEASSGSYDQGKDRDLVTEDTGVRDEAQEEIYKKGQSKRIWGELYKVIDSSDVVVQVLDARDPMGTRSPHVESYLKKEKHWKHLIFVLNKCDLVPTWATKRWVAVLSQEYPTLAFHASLTNPFGKGAFIQLLRQFGKLHSDKKQISVGFIGYPNVGKSSVINTLRSKKVCNVAPIAGETKVWQYITLMRRIFLIDCPGVVYPSGDTETDIVLKGVVQVEKIKNPEDHISAVLERAKPEYIRKTYKIDSWEDTEDFLEKLASRTGKLLKGGEPDTQTVSKMVLNDWQRGRIPFFVKPPNAEPGPQPPALEAATTSSQDNNVEKISESVGAGVEPAEENNTDTEIRQLMSHVRQNFGRINVAPQFSEEDLVPVDVPGFDETDNDSSGEEEQEEEKEENEQHPDSLEEEPQSAVPGAGESSKEVLKALEEKIAKYKKFLDKAKAKRFSAIRIPKQLSEKVFAKSMQKSEEPKETEDRGSTEKKRKRKAEDDDDDEQPCKKLTSKE</sequence>
<keyword evidence="3 7" id="KW-0342">GTP-binding</keyword>